<sequence length="407" mass="45168">MDGGAIWLGMNLTEETKEEQASGGCSAFSARWDERRGTYSTSSSLSFHFHSIILLPARACLLLRHSSPPPFSLMFSRLGQVARHLTRPSLNLSSTSTFTPPSLTPPLLRTPSPKMTSSVLPKNKRTIHTAACLIIGDEVLGGKTIDTNSAFFAKFCFSLGIQLKRIEVIADDESEIIEAVRRMSDRYDFVVTSGGIGPTHDDITYESIAKAFGLNLKLHQAAFERMKKLSKPHPMQPNFDWDTPSPSLTAKLRMVEIPHDESVPLEEQAVFVADDMWVPIAIVNGNVHILPGVPRLFERLLEHLKPNLLPRLVNPEGKGIYRYLFSTPLPESTVAPYLTELATRVASKNIKVGSYPRWGNKRNTVTLVGTDKEFMDSLIAEVEQNVEGTKVTREDELDPPSDAEEGK</sequence>
<dbReference type="VEuPathDB" id="FungiDB:M747DRAFT_296285"/>
<evidence type="ECO:0000259" key="2">
    <source>
        <dbReference type="SMART" id="SM00852"/>
    </source>
</evidence>
<feature type="region of interest" description="Disordered" evidence="1">
    <location>
        <begin position="95"/>
        <end position="120"/>
    </location>
</feature>
<protein>
    <submittedName>
        <fullName evidence="3">Molybdopterin binding domain protein</fullName>
    </submittedName>
</protein>
<dbReference type="Pfam" id="PF00994">
    <property type="entry name" value="MoCF_biosynth"/>
    <property type="match status" value="1"/>
</dbReference>
<dbReference type="Proteomes" id="UP000068243">
    <property type="component" value="Unassembled WGS sequence"/>
</dbReference>
<dbReference type="PANTHER" id="PTHR47675:SF1">
    <property type="entry name" value="MOLYBDOPTERIN BINDING DOMAIN PROTEIN (AFU_ORTHOLOGUE AFUA_5G11210)"/>
    <property type="match status" value="1"/>
</dbReference>
<feature type="region of interest" description="Disordered" evidence="1">
    <location>
        <begin position="385"/>
        <end position="407"/>
    </location>
</feature>
<dbReference type="InterPro" id="IPR056596">
    <property type="entry name" value="FLAD1_M"/>
</dbReference>
<dbReference type="PANTHER" id="PTHR47675">
    <property type="entry name" value="MOLYBDOPTERIN BINDING DOMAIN PROTEIN (AFU_ORTHOLOGUE AFUA_5G11210)"/>
    <property type="match status" value="1"/>
</dbReference>
<evidence type="ECO:0000256" key="1">
    <source>
        <dbReference type="SAM" id="MobiDB-lite"/>
    </source>
</evidence>
<dbReference type="InterPro" id="IPR036425">
    <property type="entry name" value="MoaB/Mog-like_dom_sf"/>
</dbReference>
<comment type="caution">
    <text evidence="3">The sequence shown here is derived from an EMBL/GenBank/DDBJ whole genome shotgun (WGS) entry which is preliminary data.</text>
</comment>
<dbReference type="InterPro" id="IPR001453">
    <property type="entry name" value="MoaB/Mog_dom"/>
</dbReference>
<dbReference type="VEuPathDB" id="FungiDB:ATCC64974_21160"/>
<dbReference type="SMART" id="SM00852">
    <property type="entry name" value="MoCF_biosynth"/>
    <property type="match status" value="1"/>
</dbReference>
<dbReference type="GO" id="GO:0042726">
    <property type="term" value="P:flavin-containing compound metabolic process"/>
    <property type="evidence" value="ECO:0007669"/>
    <property type="project" value="TreeGrafter"/>
</dbReference>
<dbReference type="SUPFAM" id="SSF53218">
    <property type="entry name" value="Molybdenum cofactor biosynthesis proteins"/>
    <property type="match status" value="1"/>
</dbReference>
<dbReference type="Pfam" id="PF24102">
    <property type="entry name" value="FLAD1_M"/>
    <property type="match status" value="1"/>
</dbReference>
<evidence type="ECO:0000313" key="4">
    <source>
        <dbReference type="Proteomes" id="UP000068243"/>
    </source>
</evidence>
<dbReference type="OrthoDB" id="448496at2759"/>
<dbReference type="OMA" id="QFLFPHE"/>
<dbReference type="Gene3D" id="3.40.980.10">
    <property type="entry name" value="MoaB/Mog-like domain"/>
    <property type="match status" value="1"/>
</dbReference>
<dbReference type="VEuPathDB" id="FungiDB:An01g02310"/>
<dbReference type="AlphaFoldDB" id="A0A124BUL6"/>
<feature type="compositionally biased region" description="Acidic residues" evidence="1">
    <location>
        <begin position="395"/>
        <end position="407"/>
    </location>
</feature>
<proteinExistence type="predicted"/>
<name>A0A124BUL6_ASPNG</name>
<dbReference type="GO" id="GO:0047884">
    <property type="term" value="F:FAD diphosphatase activity"/>
    <property type="evidence" value="ECO:0007669"/>
    <property type="project" value="TreeGrafter"/>
</dbReference>
<feature type="domain" description="MoaB/Mog" evidence="2">
    <location>
        <begin position="131"/>
        <end position="311"/>
    </location>
</feature>
<gene>
    <name evidence="3" type="ORF">ABL_00112</name>
</gene>
<reference evidence="4" key="1">
    <citation type="journal article" date="2016" name="Genome Announc.">
        <title>Draft genome sequence of Aspergillus niger strain An76.</title>
        <authorList>
            <person name="Gong W."/>
            <person name="Cheng Z."/>
            <person name="Zhang H."/>
            <person name="Liu L."/>
            <person name="Gao P."/>
            <person name="Wang L."/>
        </authorList>
    </citation>
    <scope>NUCLEOTIDE SEQUENCE [LARGE SCALE GENOMIC DNA]</scope>
    <source>
        <strain evidence="4">An76</strain>
    </source>
</reference>
<dbReference type="EMBL" id="BCMY01000001">
    <property type="protein sequence ID" value="GAQ33336.1"/>
    <property type="molecule type" value="Genomic_DNA"/>
</dbReference>
<dbReference type="VEuPathDB" id="FungiDB:ASPNIDRAFT2_1116811"/>
<dbReference type="PaxDb" id="5061-CADANGAP00000218"/>
<dbReference type="CDD" id="cd00885">
    <property type="entry name" value="cinA"/>
    <property type="match status" value="1"/>
</dbReference>
<organism evidence="3 4">
    <name type="scientific">Aspergillus niger</name>
    <dbReference type="NCBI Taxonomy" id="5061"/>
    <lineage>
        <taxon>Eukaryota</taxon>
        <taxon>Fungi</taxon>
        <taxon>Dikarya</taxon>
        <taxon>Ascomycota</taxon>
        <taxon>Pezizomycotina</taxon>
        <taxon>Eurotiomycetes</taxon>
        <taxon>Eurotiomycetidae</taxon>
        <taxon>Eurotiales</taxon>
        <taxon>Aspergillaceae</taxon>
        <taxon>Aspergillus</taxon>
        <taxon>Aspergillus subgen. Circumdati</taxon>
    </lineage>
</organism>
<feature type="compositionally biased region" description="Low complexity" evidence="1">
    <location>
        <begin position="95"/>
        <end position="113"/>
    </location>
</feature>
<accession>A0A124BUL6</accession>
<evidence type="ECO:0000313" key="3">
    <source>
        <dbReference type="EMBL" id="GAQ33336.1"/>
    </source>
</evidence>